<feature type="region of interest" description="Disordered" evidence="1">
    <location>
        <begin position="50"/>
        <end position="73"/>
    </location>
</feature>
<sequence length="167" mass="17738">MMGFWSRKRMTRNVFWIIAILIFAEPVMAFSAEFGQGGMSVIPAPLTPSIVAPPPPPPQPSASPPASLPSPSVSPPVLPGFQGITGVMPLTTKSRLIVLTNPPGAKVFLGGFFLGMTPLNTLLYAGNNAMLEITEDGYYPENLSVLLAPGKTVNVQFSMKKITGINP</sequence>
<gene>
    <name evidence="3" type="ORF">ENX03_05630</name>
</gene>
<feature type="compositionally biased region" description="Pro residues" evidence="1">
    <location>
        <begin position="51"/>
        <end position="73"/>
    </location>
</feature>
<protein>
    <submittedName>
        <fullName evidence="3">PEGA domain-containing protein</fullName>
    </submittedName>
</protein>
<accession>A0A7C3R3J5</accession>
<feature type="domain" description="PEGA" evidence="2">
    <location>
        <begin position="95"/>
        <end position="161"/>
    </location>
</feature>
<dbReference type="Pfam" id="PF08308">
    <property type="entry name" value="PEGA"/>
    <property type="match status" value="1"/>
</dbReference>
<evidence type="ECO:0000259" key="2">
    <source>
        <dbReference type="Pfam" id="PF08308"/>
    </source>
</evidence>
<comment type="caution">
    <text evidence="3">The sequence shown here is derived from an EMBL/GenBank/DDBJ whole genome shotgun (WGS) entry which is preliminary data.</text>
</comment>
<dbReference type="AlphaFoldDB" id="A0A7C3R3J5"/>
<proteinExistence type="predicted"/>
<dbReference type="InterPro" id="IPR013229">
    <property type="entry name" value="PEGA"/>
</dbReference>
<name>A0A7C3R3J5_9BACT</name>
<organism evidence="3">
    <name type="scientific">Leptospirillum ferriphilum</name>
    <dbReference type="NCBI Taxonomy" id="178606"/>
    <lineage>
        <taxon>Bacteria</taxon>
        <taxon>Pseudomonadati</taxon>
        <taxon>Nitrospirota</taxon>
        <taxon>Nitrospiria</taxon>
        <taxon>Nitrospirales</taxon>
        <taxon>Nitrospiraceae</taxon>
        <taxon>Leptospirillum</taxon>
    </lineage>
</organism>
<evidence type="ECO:0000313" key="3">
    <source>
        <dbReference type="EMBL" id="HFT93413.1"/>
    </source>
</evidence>
<reference evidence="3" key="1">
    <citation type="journal article" date="2020" name="mSystems">
        <title>Genome- and Community-Level Interaction Insights into Carbon Utilization and Element Cycling Functions of Hydrothermarchaeota in Hydrothermal Sediment.</title>
        <authorList>
            <person name="Zhou Z."/>
            <person name="Liu Y."/>
            <person name="Xu W."/>
            <person name="Pan J."/>
            <person name="Luo Z.H."/>
            <person name="Li M."/>
        </authorList>
    </citation>
    <scope>NUCLEOTIDE SEQUENCE [LARGE SCALE GENOMIC DNA]</scope>
    <source>
        <strain evidence="3">SpSt-902</strain>
    </source>
</reference>
<dbReference type="EMBL" id="DTMM01000107">
    <property type="protein sequence ID" value="HFT93413.1"/>
    <property type="molecule type" value="Genomic_DNA"/>
</dbReference>
<evidence type="ECO:0000256" key="1">
    <source>
        <dbReference type="SAM" id="MobiDB-lite"/>
    </source>
</evidence>